<dbReference type="InterPro" id="IPR003879">
    <property type="entry name" value="Butyrophylin_SPRY"/>
</dbReference>
<dbReference type="SMART" id="SM00589">
    <property type="entry name" value="PRY"/>
    <property type="match status" value="1"/>
</dbReference>
<dbReference type="GO" id="GO:0005102">
    <property type="term" value="F:signaling receptor binding"/>
    <property type="evidence" value="ECO:0007669"/>
    <property type="project" value="TreeGrafter"/>
</dbReference>
<keyword evidence="8" id="KW-0393">Immunoglobulin domain</keyword>
<dbReference type="InterPro" id="IPR013783">
    <property type="entry name" value="Ig-like_fold"/>
</dbReference>
<dbReference type="PRINTS" id="PR01407">
    <property type="entry name" value="BUTYPHLNCDUF"/>
</dbReference>
<dbReference type="HOGENOM" id="CLU_013137_22_2_1"/>
<proteinExistence type="inferred from homology"/>
<dbReference type="Ensembl" id="ENSPSIT00000006669.1">
    <property type="protein sequence ID" value="ENSPSIP00000006632.1"/>
    <property type="gene ID" value="ENSPSIG00000006068.1"/>
</dbReference>
<dbReference type="PANTHER" id="PTHR24100">
    <property type="entry name" value="BUTYROPHILIN"/>
    <property type="match status" value="1"/>
</dbReference>
<evidence type="ECO:0000256" key="5">
    <source>
        <dbReference type="ARBA" id="ARBA00022989"/>
    </source>
</evidence>
<comment type="subcellular location">
    <subcellularLocation>
        <location evidence="1">Membrane</location>
        <topology evidence="1">Single-pass type I membrane protein</topology>
    </subcellularLocation>
</comment>
<dbReference type="FunFam" id="2.60.40.10:FF:000088">
    <property type="entry name" value="Butyrophilin subfamily 1 member A1"/>
    <property type="match status" value="1"/>
</dbReference>
<dbReference type="InterPro" id="IPR036179">
    <property type="entry name" value="Ig-like_dom_sf"/>
</dbReference>
<dbReference type="GO" id="GO:0009897">
    <property type="term" value="C:external side of plasma membrane"/>
    <property type="evidence" value="ECO:0007669"/>
    <property type="project" value="TreeGrafter"/>
</dbReference>
<dbReference type="Pfam" id="PF00622">
    <property type="entry name" value="SPRY"/>
    <property type="match status" value="1"/>
</dbReference>
<dbReference type="InterPro" id="IPR050504">
    <property type="entry name" value="IgSF_BTN/MOG"/>
</dbReference>
<sequence>LSVFLFRVFWCIAQFKVLGPDQPVTAVVDGEIVLLCHLNPRKNAENMEVTWFRSQLSPFVHRYSAGKDEYGQQMPEYQGRTELLRDGLPSGSVALRISRVRLSDEGQYSCFVQDGSNYEEALLELKVAASGSAPHISVEDYQDGGIRVVCRSARWYPEPEVLWRDHRGQPLPSFSPTKTQVASHLYEIQTSIIITEDSNPNFSCLVRNTRLSQEKESTLFYPKPFFPRVNPWIVVTCVVLVALAGSFGLSAYFFKIKDQCVVQDTLVSRMQKTVTFACTDRESGMDLKGGNEAMERQAAELRKCHSSLATCRWKLFLLPPLPLPAAKVTLDPNTAHRNLILSQDGKHVSWAGTRQDLPDNPERFDTDLSVLCCEGFASGTHCWEVEAKVGDGIYWAVGVARESVGRKGKMSHKPEEGIWAVKWWGDHIKVLTSPETLLPLKQAPSRIRVCLDCDRGQVAFFDADAKAQIFTFPPGSI</sequence>
<dbReference type="EMBL" id="AGCU01151530">
    <property type="status" value="NOT_ANNOTATED_CDS"/>
    <property type="molecule type" value="Genomic_DNA"/>
</dbReference>
<dbReference type="PROSITE" id="PS50188">
    <property type="entry name" value="B302_SPRY"/>
    <property type="match status" value="1"/>
</dbReference>
<feature type="transmembrane region" description="Helical" evidence="9">
    <location>
        <begin position="232"/>
        <end position="254"/>
    </location>
</feature>
<keyword evidence="4 10" id="KW-0732">Signal</keyword>
<comment type="similarity">
    <text evidence="2">Belongs to the immunoglobulin superfamily. BTN/MOG family.</text>
</comment>
<dbReference type="EMBL" id="AGCU01151531">
    <property type="status" value="NOT_ANNOTATED_CDS"/>
    <property type="molecule type" value="Genomic_DNA"/>
</dbReference>
<dbReference type="GeneTree" id="ENSGT00940000153527"/>
<dbReference type="GO" id="GO:0001817">
    <property type="term" value="P:regulation of cytokine production"/>
    <property type="evidence" value="ECO:0007669"/>
    <property type="project" value="TreeGrafter"/>
</dbReference>
<dbReference type="SUPFAM" id="SSF48726">
    <property type="entry name" value="Immunoglobulin"/>
    <property type="match status" value="2"/>
</dbReference>
<dbReference type="EMBL" id="AGCU01151535">
    <property type="status" value="NOT_ANNOTATED_CDS"/>
    <property type="molecule type" value="Genomic_DNA"/>
</dbReference>
<dbReference type="CDD" id="cd12888">
    <property type="entry name" value="SPRY_PRY_TRIM7_like"/>
    <property type="match status" value="1"/>
</dbReference>
<reference evidence="14" key="1">
    <citation type="submission" date="2011-10" db="EMBL/GenBank/DDBJ databases">
        <authorList>
            <consortium name="Soft-shell Turtle Genome Consortium"/>
        </authorList>
    </citation>
    <scope>NUCLEOTIDE SEQUENCE [LARGE SCALE GENOMIC DNA]</scope>
    <source>
        <strain evidence="14">Daiwa-1</strain>
    </source>
</reference>
<evidence type="ECO:0000256" key="3">
    <source>
        <dbReference type="ARBA" id="ARBA00022692"/>
    </source>
</evidence>
<evidence type="ECO:0000259" key="12">
    <source>
        <dbReference type="PROSITE" id="PS50835"/>
    </source>
</evidence>
<dbReference type="InterPro" id="IPR003877">
    <property type="entry name" value="SPRY_dom"/>
</dbReference>
<name>K7FF22_PELSI</name>
<dbReference type="CDD" id="cd05713">
    <property type="entry name" value="IgV_MOG_like"/>
    <property type="match status" value="1"/>
</dbReference>
<organism evidence="13 14">
    <name type="scientific">Pelodiscus sinensis</name>
    <name type="common">Chinese softshell turtle</name>
    <name type="synonym">Trionyx sinensis</name>
    <dbReference type="NCBI Taxonomy" id="13735"/>
    <lineage>
        <taxon>Eukaryota</taxon>
        <taxon>Metazoa</taxon>
        <taxon>Chordata</taxon>
        <taxon>Craniata</taxon>
        <taxon>Vertebrata</taxon>
        <taxon>Euteleostomi</taxon>
        <taxon>Archelosauria</taxon>
        <taxon>Testudinata</taxon>
        <taxon>Testudines</taxon>
        <taxon>Cryptodira</taxon>
        <taxon>Trionychia</taxon>
        <taxon>Trionychidae</taxon>
        <taxon>Pelodiscus</taxon>
    </lineage>
</organism>
<dbReference type="InterPro" id="IPR013106">
    <property type="entry name" value="Ig_V-set"/>
</dbReference>
<evidence type="ECO:0000313" key="13">
    <source>
        <dbReference type="Ensembl" id="ENSPSIP00000006632.1"/>
    </source>
</evidence>
<dbReference type="InterPro" id="IPR007110">
    <property type="entry name" value="Ig-like_dom"/>
</dbReference>
<feature type="domain" description="Ig-like" evidence="12">
    <location>
        <begin position="20"/>
        <end position="128"/>
    </location>
</feature>
<dbReference type="Gene3D" id="2.60.40.10">
    <property type="entry name" value="Immunoglobulins"/>
    <property type="match status" value="2"/>
</dbReference>
<reference evidence="13" key="4">
    <citation type="submission" date="2025-09" db="UniProtKB">
        <authorList>
            <consortium name="Ensembl"/>
        </authorList>
    </citation>
    <scope>IDENTIFICATION</scope>
</reference>
<dbReference type="EMBL" id="AGCU01151534">
    <property type="status" value="NOT_ANNOTATED_CDS"/>
    <property type="molecule type" value="Genomic_DNA"/>
</dbReference>
<dbReference type="FunFam" id="2.60.120.920:FF:000004">
    <property type="entry name" value="Butyrophilin subfamily 1 member A1"/>
    <property type="match status" value="1"/>
</dbReference>
<dbReference type="AlphaFoldDB" id="K7FF22"/>
<keyword evidence="5 9" id="KW-1133">Transmembrane helix</keyword>
<dbReference type="eggNOG" id="ENOG502QSRZ">
    <property type="taxonomic scope" value="Eukaryota"/>
</dbReference>
<protein>
    <recommendedName>
        <fullName evidence="15">Butyrophilin subfamily 1 member A1</fullName>
    </recommendedName>
</protein>
<keyword evidence="3 9" id="KW-0812">Transmembrane</keyword>
<keyword evidence="6 9" id="KW-0472">Membrane</keyword>
<feature type="chain" id="PRO_5003901638" description="Butyrophilin subfamily 1 member A1" evidence="10">
    <location>
        <begin position="27"/>
        <end position="477"/>
    </location>
</feature>
<dbReference type="InterPro" id="IPR001870">
    <property type="entry name" value="B30.2/SPRY"/>
</dbReference>
<dbReference type="EMBL" id="AGCU01151532">
    <property type="status" value="NOT_ANNOTATED_CDS"/>
    <property type="molecule type" value="Genomic_DNA"/>
</dbReference>
<dbReference type="Proteomes" id="UP000007267">
    <property type="component" value="Unassembled WGS sequence"/>
</dbReference>
<dbReference type="InterPro" id="IPR013320">
    <property type="entry name" value="ConA-like_dom_sf"/>
</dbReference>
<dbReference type="SMART" id="SM00406">
    <property type="entry name" value="IGv"/>
    <property type="match status" value="1"/>
</dbReference>
<accession>K7FF22</accession>
<dbReference type="EMBL" id="AGCU01151533">
    <property type="status" value="NOT_ANNOTATED_CDS"/>
    <property type="molecule type" value="Genomic_DNA"/>
</dbReference>
<dbReference type="GO" id="GO:0050852">
    <property type="term" value="P:T cell receptor signaling pathway"/>
    <property type="evidence" value="ECO:0007669"/>
    <property type="project" value="TreeGrafter"/>
</dbReference>
<dbReference type="SMART" id="SM00409">
    <property type="entry name" value="IG"/>
    <property type="match status" value="1"/>
</dbReference>
<dbReference type="FunFam" id="2.60.40.10:FF:000183">
    <property type="entry name" value="Myelin-oligodendrocyte glycoprotein"/>
    <property type="match status" value="1"/>
</dbReference>
<evidence type="ECO:0000256" key="9">
    <source>
        <dbReference type="SAM" id="Phobius"/>
    </source>
</evidence>
<reference evidence="14" key="2">
    <citation type="journal article" date="2013" name="Nat. Genet.">
        <title>The draft genomes of soft-shell turtle and green sea turtle yield insights into the development and evolution of the turtle-specific body plan.</title>
        <authorList>
            <person name="Wang Z."/>
            <person name="Pascual-Anaya J."/>
            <person name="Zadissa A."/>
            <person name="Li W."/>
            <person name="Niimura Y."/>
            <person name="Huang Z."/>
            <person name="Li C."/>
            <person name="White S."/>
            <person name="Xiong Z."/>
            <person name="Fang D."/>
            <person name="Wang B."/>
            <person name="Ming Y."/>
            <person name="Chen Y."/>
            <person name="Zheng Y."/>
            <person name="Kuraku S."/>
            <person name="Pignatelli M."/>
            <person name="Herrero J."/>
            <person name="Beal K."/>
            <person name="Nozawa M."/>
            <person name="Li Q."/>
            <person name="Wang J."/>
            <person name="Zhang H."/>
            <person name="Yu L."/>
            <person name="Shigenobu S."/>
            <person name="Wang J."/>
            <person name="Liu J."/>
            <person name="Flicek P."/>
            <person name="Searle S."/>
            <person name="Wang J."/>
            <person name="Kuratani S."/>
            <person name="Yin Y."/>
            <person name="Aken B."/>
            <person name="Zhang G."/>
            <person name="Irie N."/>
        </authorList>
    </citation>
    <scope>NUCLEOTIDE SEQUENCE [LARGE SCALE GENOMIC DNA]</scope>
    <source>
        <strain evidence="14">Daiwa-1</strain>
    </source>
</reference>
<dbReference type="InterPro" id="IPR003599">
    <property type="entry name" value="Ig_sub"/>
</dbReference>
<dbReference type="Pfam" id="PF07686">
    <property type="entry name" value="V-set"/>
    <property type="match status" value="1"/>
</dbReference>
<dbReference type="PROSITE" id="PS50835">
    <property type="entry name" value="IG_LIKE"/>
    <property type="match status" value="2"/>
</dbReference>
<evidence type="ECO:0000256" key="7">
    <source>
        <dbReference type="ARBA" id="ARBA00023157"/>
    </source>
</evidence>
<dbReference type="Pfam" id="PF22705">
    <property type="entry name" value="C2-set_3"/>
    <property type="match status" value="1"/>
</dbReference>
<evidence type="ECO:0008006" key="15">
    <source>
        <dbReference type="Google" id="ProtNLM"/>
    </source>
</evidence>
<dbReference type="PANTHER" id="PTHR24100:SF149">
    <property type="entry name" value="BG-LIKE ANTIGEN 1-RELATED"/>
    <property type="match status" value="1"/>
</dbReference>
<dbReference type="SMART" id="SM00449">
    <property type="entry name" value="SPRY"/>
    <property type="match status" value="1"/>
</dbReference>
<evidence type="ECO:0000256" key="8">
    <source>
        <dbReference type="ARBA" id="ARBA00023319"/>
    </source>
</evidence>
<evidence type="ECO:0000313" key="14">
    <source>
        <dbReference type="Proteomes" id="UP000007267"/>
    </source>
</evidence>
<keyword evidence="7" id="KW-1015">Disulfide bond</keyword>
<reference evidence="13" key="3">
    <citation type="submission" date="2025-08" db="UniProtKB">
        <authorList>
            <consortium name="Ensembl"/>
        </authorList>
    </citation>
    <scope>IDENTIFICATION</scope>
</reference>
<dbReference type="SUPFAM" id="SSF49899">
    <property type="entry name" value="Concanavalin A-like lectins/glucanases"/>
    <property type="match status" value="1"/>
</dbReference>
<dbReference type="EMBL" id="AGCU01151536">
    <property type="status" value="NOT_ANNOTATED_CDS"/>
    <property type="molecule type" value="Genomic_DNA"/>
</dbReference>
<feature type="domain" description="Ig-like" evidence="12">
    <location>
        <begin position="134"/>
        <end position="220"/>
    </location>
</feature>
<dbReference type="Gene3D" id="2.60.120.920">
    <property type="match status" value="1"/>
</dbReference>
<dbReference type="InterPro" id="IPR053896">
    <property type="entry name" value="BTN3A2-like_Ig-C"/>
</dbReference>
<evidence type="ECO:0000256" key="6">
    <source>
        <dbReference type="ARBA" id="ARBA00023136"/>
    </source>
</evidence>
<evidence type="ECO:0000256" key="2">
    <source>
        <dbReference type="ARBA" id="ARBA00007591"/>
    </source>
</evidence>
<dbReference type="InterPro" id="IPR043136">
    <property type="entry name" value="B30.2/SPRY_sf"/>
</dbReference>
<dbReference type="OMA" id="WRRMEIN"/>
<keyword evidence="14" id="KW-1185">Reference proteome</keyword>
<evidence type="ECO:0000256" key="4">
    <source>
        <dbReference type="ARBA" id="ARBA00022729"/>
    </source>
</evidence>
<evidence type="ECO:0000256" key="1">
    <source>
        <dbReference type="ARBA" id="ARBA00004479"/>
    </source>
</evidence>
<dbReference type="Pfam" id="PF13765">
    <property type="entry name" value="PRY"/>
    <property type="match status" value="1"/>
</dbReference>
<evidence type="ECO:0000259" key="11">
    <source>
        <dbReference type="PROSITE" id="PS50188"/>
    </source>
</evidence>
<dbReference type="InterPro" id="IPR006574">
    <property type="entry name" value="PRY"/>
</dbReference>
<feature type="domain" description="B30.2/SPRY" evidence="11">
    <location>
        <begin position="308"/>
        <end position="477"/>
    </location>
</feature>
<feature type="signal peptide" evidence="10">
    <location>
        <begin position="1"/>
        <end position="26"/>
    </location>
</feature>
<evidence type="ECO:0000256" key="10">
    <source>
        <dbReference type="SAM" id="SignalP"/>
    </source>
</evidence>